<dbReference type="GO" id="GO:0005743">
    <property type="term" value="C:mitochondrial inner membrane"/>
    <property type="evidence" value="ECO:0007669"/>
    <property type="project" value="UniProtKB-SubCell"/>
</dbReference>
<evidence type="ECO:0000256" key="1">
    <source>
        <dbReference type="ARBA" id="ARBA00004370"/>
    </source>
</evidence>
<protein>
    <recommendedName>
        <fullName evidence="5">SURF1-like protein</fullName>
    </recommendedName>
</protein>
<gene>
    <name evidence="6" type="ORF">FWILDA_LOCUS2534</name>
</gene>
<evidence type="ECO:0000256" key="2">
    <source>
        <dbReference type="ARBA" id="ARBA00022692"/>
    </source>
</evidence>
<organism evidence="6 7">
    <name type="scientific">Funneliformis geosporum</name>
    <dbReference type="NCBI Taxonomy" id="1117311"/>
    <lineage>
        <taxon>Eukaryota</taxon>
        <taxon>Fungi</taxon>
        <taxon>Fungi incertae sedis</taxon>
        <taxon>Mucoromycota</taxon>
        <taxon>Glomeromycotina</taxon>
        <taxon>Glomeromycetes</taxon>
        <taxon>Glomerales</taxon>
        <taxon>Glomeraceae</taxon>
        <taxon>Funneliformis</taxon>
    </lineage>
</organism>
<dbReference type="OrthoDB" id="10040024at2759"/>
<dbReference type="EMBL" id="CAMKVN010000297">
    <property type="protein sequence ID" value="CAI2166360.1"/>
    <property type="molecule type" value="Genomic_DNA"/>
</dbReference>
<name>A0A9W4SE60_9GLOM</name>
<accession>A0A9W4SE60</accession>
<dbReference type="PANTHER" id="PTHR23427:SF2">
    <property type="entry name" value="SURFEIT LOCUS PROTEIN 1"/>
    <property type="match status" value="1"/>
</dbReference>
<evidence type="ECO:0000256" key="5">
    <source>
        <dbReference type="RuleBase" id="RU363076"/>
    </source>
</evidence>
<comment type="caution">
    <text evidence="6">The sequence shown here is derived from an EMBL/GenBank/DDBJ whole genome shotgun (WGS) entry which is preliminary data.</text>
</comment>
<keyword evidence="3" id="KW-1133">Transmembrane helix</keyword>
<dbReference type="Proteomes" id="UP001153678">
    <property type="component" value="Unassembled WGS sequence"/>
</dbReference>
<dbReference type="PROSITE" id="PS50895">
    <property type="entry name" value="SURF1"/>
    <property type="match status" value="1"/>
</dbReference>
<keyword evidence="4" id="KW-0472">Membrane</keyword>
<comment type="similarity">
    <text evidence="5">Belongs to the SURF1 family.</text>
</comment>
<keyword evidence="2" id="KW-0812">Transmembrane</keyword>
<dbReference type="AlphaFoldDB" id="A0A9W4SE60"/>
<dbReference type="CDD" id="cd06662">
    <property type="entry name" value="SURF1"/>
    <property type="match status" value="1"/>
</dbReference>
<comment type="subcellular location">
    <subcellularLocation>
        <location evidence="1">Membrane</location>
    </subcellularLocation>
    <subcellularLocation>
        <location evidence="5">Mitochondrion inner membrane</location>
        <topology evidence="5">Multi-pass membrane protein</topology>
    </subcellularLocation>
</comment>
<proteinExistence type="inferred from homology"/>
<evidence type="ECO:0000256" key="3">
    <source>
        <dbReference type="ARBA" id="ARBA00022989"/>
    </source>
</evidence>
<evidence type="ECO:0000256" key="4">
    <source>
        <dbReference type="ARBA" id="ARBA00023136"/>
    </source>
</evidence>
<keyword evidence="5" id="KW-0496">Mitochondrion</keyword>
<keyword evidence="5" id="KW-0999">Mitochondrion inner membrane</keyword>
<dbReference type="GO" id="GO:0033617">
    <property type="term" value="P:mitochondrial respiratory chain complex IV assembly"/>
    <property type="evidence" value="ECO:0007669"/>
    <property type="project" value="TreeGrafter"/>
</dbReference>
<dbReference type="PANTHER" id="PTHR23427">
    <property type="entry name" value="SURFEIT LOCUS PROTEIN"/>
    <property type="match status" value="1"/>
</dbReference>
<dbReference type="InterPro" id="IPR045214">
    <property type="entry name" value="Surf1/Surf4"/>
</dbReference>
<dbReference type="Pfam" id="PF02104">
    <property type="entry name" value="SURF1"/>
    <property type="match status" value="1"/>
</dbReference>
<comment type="function">
    <text evidence="5">Probably involved in the biogenesis of the COX complex.</text>
</comment>
<dbReference type="InterPro" id="IPR002994">
    <property type="entry name" value="Surf1/Shy1"/>
</dbReference>
<evidence type="ECO:0000313" key="6">
    <source>
        <dbReference type="EMBL" id="CAI2166360.1"/>
    </source>
</evidence>
<keyword evidence="7" id="KW-1185">Reference proteome</keyword>
<reference evidence="6" key="1">
    <citation type="submission" date="2022-08" db="EMBL/GenBank/DDBJ databases">
        <authorList>
            <person name="Kallberg Y."/>
            <person name="Tangrot J."/>
            <person name="Rosling A."/>
        </authorList>
    </citation>
    <scope>NUCLEOTIDE SEQUENCE</scope>
    <source>
        <strain evidence="6">Wild A</strain>
    </source>
</reference>
<sequence>MGVEFGPREKDEDYTKKFQANQNIFRNCSNQNSIQKDPQMDVLASPFLSSNVSFFSPFKSASNAVFPVLSFGLGTWQIQRLRWKVKLIEECEDQLSKPPINLPKKVNLDVLKGYLYRRVKTSGQFRHDQELYLGPRTFNNQLGYYIITPIERENGSTVLVKRGWVPKEKLDPSKRPAGQIKDNVIIEGLLKGSEKKTWFVPENSPEKNQWCWLDIDTMAQRTGAQPVLIEQSLEGSPFLTNHLIQNGIPVGKIPNVELRNTHLQYAITW</sequence>
<evidence type="ECO:0000313" key="7">
    <source>
        <dbReference type="Proteomes" id="UP001153678"/>
    </source>
</evidence>